<evidence type="ECO:0000313" key="2">
    <source>
        <dbReference type="EMBL" id="KAF2095675.1"/>
    </source>
</evidence>
<dbReference type="OrthoDB" id="9984024at2759"/>
<evidence type="ECO:0008006" key="4">
    <source>
        <dbReference type="Google" id="ProtNLM"/>
    </source>
</evidence>
<keyword evidence="1" id="KW-0732">Signal</keyword>
<dbReference type="PANTHER" id="PTHR47791:SF1">
    <property type="entry name" value="ENDO MANNANASE, GH76 FAMILY (EUROFUNG)"/>
    <property type="match status" value="1"/>
</dbReference>
<dbReference type="InterPro" id="IPR005198">
    <property type="entry name" value="Glyco_hydro_76"/>
</dbReference>
<protein>
    <recommendedName>
        <fullName evidence="4">Glycoside hydrolase family 76 protein</fullName>
    </recommendedName>
</protein>
<name>A0A9P4I634_9PEZI</name>
<dbReference type="SUPFAM" id="SSF48208">
    <property type="entry name" value="Six-hairpin glycosidases"/>
    <property type="match status" value="1"/>
</dbReference>
<dbReference type="GO" id="GO:0005975">
    <property type="term" value="P:carbohydrate metabolic process"/>
    <property type="evidence" value="ECO:0007669"/>
    <property type="project" value="InterPro"/>
</dbReference>
<dbReference type="AlphaFoldDB" id="A0A9P4I634"/>
<comment type="caution">
    <text evidence="2">The sequence shown here is derived from an EMBL/GenBank/DDBJ whole genome shotgun (WGS) entry which is preliminary data.</text>
</comment>
<accession>A0A9P4I634</accession>
<dbReference type="Proteomes" id="UP000799772">
    <property type="component" value="Unassembled WGS sequence"/>
</dbReference>
<dbReference type="InterPro" id="IPR008928">
    <property type="entry name" value="6-hairpin_glycosidase_sf"/>
</dbReference>
<sequence>MLLTTAVAALFTFSTAASGSVLRRSSDYLQEAISTAKTLQKLFYHESTGLWTGVGPKAHLPPVDYWFTSANCLSTIGLLASLDNGTSSMIDPIIQNSYVQAQAFNLGRGKSTTGAWPVTDQYADALIWAMAWVHTYDLIGEKKFLDTVVEIFQYVAFNGANATCGGVWSDVKRQQQDALTNDLFLAVSTHLATRVKNGDYYLDWAVRHWKWYESSGLLQPSGLVVDYLDTKTCVASGPSYSHIQGILVGGLLELNKAVPSPTYIDLSVKIVNASMKALSDSNGILTEYGSHGSPNIGTVGPIYKGLYIRHVVLLASKLNYPAYIAYVRKQADSIWASDRSRKDGTIGNVWDHYYEQLESPGHCSGLDALVAAATVS</sequence>
<feature type="chain" id="PRO_5040503131" description="Glycoside hydrolase family 76 protein" evidence="1">
    <location>
        <begin position="20"/>
        <end position="376"/>
    </location>
</feature>
<proteinExistence type="predicted"/>
<reference evidence="2" key="1">
    <citation type="journal article" date="2020" name="Stud. Mycol.">
        <title>101 Dothideomycetes genomes: a test case for predicting lifestyles and emergence of pathogens.</title>
        <authorList>
            <person name="Haridas S."/>
            <person name="Albert R."/>
            <person name="Binder M."/>
            <person name="Bloem J."/>
            <person name="Labutti K."/>
            <person name="Salamov A."/>
            <person name="Andreopoulos B."/>
            <person name="Baker S."/>
            <person name="Barry K."/>
            <person name="Bills G."/>
            <person name="Bluhm B."/>
            <person name="Cannon C."/>
            <person name="Castanera R."/>
            <person name="Culley D."/>
            <person name="Daum C."/>
            <person name="Ezra D."/>
            <person name="Gonzalez J."/>
            <person name="Henrissat B."/>
            <person name="Kuo A."/>
            <person name="Liang C."/>
            <person name="Lipzen A."/>
            <person name="Lutzoni F."/>
            <person name="Magnuson J."/>
            <person name="Mondo S."/>
            <person name="Nolan M."/>
            <person name="Ohm R."/>
            <person name="Pangilinan J."/>
            <person name="Park H.-J."/>
            <person name="Ramirez L."/>
            <person name="Alfaro M."/>
            <person name="Sun H."/>
            <person name="Tritt A."/>
            <person name="Yoshinaga Y."/>
            <person name="Zwiers L.-H."/>
            <person name="Turgeon B."/>
            <person name="Goodwin S."/>
            <person name="Spatafora J."/>
            <person name="Crous P."/>
            <person name="Grigoriev I."/>
        </authorList>
    </citation>
    <scope>NUCLEOTIDE SEQUENCE</scope>
    <source>
        <strain evidence="2">CBS 133067</strain>
    </source>
</reference>
<gene>
    <name evidence="2" type="ORF">NA57DRAFT_44475</name>
</gene>
<feature type="signal peptide" evidence="1">
    <location>
        <begin position="1"/>
        <end position="19"/>
    </location>
</feature>
<evidence type="ECO:0000256" key="1">
    <source>
        <dbReference type="SAM" id="SignalP"/>
    </source>
</evidence>
<dbReference type="Gene3D" id="1.50.10.20">
    <property type="match status" value="1"/>
</dbReference>
<keyword evidence="3" id="KW-1185">Reference proteome</keyword>
<dbReference type="EMBL" id="ML978131">
    <property type="protein sequence ID" value="KAF2095675.1"/>
    <property type="molecule type" value="Genomic_DNA"/>
</dbReference>
<organism evidence="2 3">
    <name type="scientific">Rhizodiscina lignyota</name>
    <dbReference type="NCBI Taxonomy" id="1504668"/>
    <lineage>
        <taxon>Eukaryota</taxon>
        <taxon>Fungi</taxon>
        <taxon>Dikarya</taxon>
        <taxon>Ascomycota</taxon>
        <taxon>Pezizomycotina</taxon>
        <taxon>Dothideomycetes</taxon>
        <taxon>Pleosporomycetidae</taxon>
        <taxon>Aulographales</taxon>
        <taxon>Rhizodiscinaceae</taxon>
        <taxon>Rhizodiscina</taxon>
    </lineage>
</organism>
<evidence type="ECO:0000313" key="3">
    <source>
        <dbReference type="Proteomes" id="UP000799772"/>
    </source>
</evidence>
<dbReference type="InterPro" id="IPR053169">
    <property type="entry name" value="MUG_Protein"/>
</dbReference>
<dbReference type="Pfam" id="PF03663">
    <property type="entry name" value="Glyco_hydro_76"/>
    <property type="match status" value="1"/>
</dbReference>
<dbReference type="PANTHER" id="PTHR47791">
    <property type="entry name" value="MEIOTICALLY UP-REGULATED GENE 191 PROTEIN"/>
    <property type="match status" value="1"/>
</dbReference>